<dbReference type="InterPro" id="IPR009915">
    <property type="entry name" value="NnrU_dom"/>
</dbReference>
<dbReference type="Proteomes" id="UP000182284">
    <property type="component" value="Unassembled WGS sequence"/>
</dbReference>
<evidence type="ECO:0000256" key="3">
    <source>
        <dbReference type="ARBA" id="ARBA00022989"/>
    </source>
</evidence>
<dbReference type="EMBL" id="FNBL01000006">
    <property type="protein sequence ID" value="SDF66490.1"/>
    <property type="molecule type" value="Genomic_DNA"/>
</dbReference>
<dbReference type="AlphaFoldDB" id="A0A1G7MZH9"/>
<evidence type="ECO:0000256" key="2">
    <source>
        <dbReference type="ARBA" id="ARBA00022692"/>
    </source>
</evidence>
<evidence type="ECO:0000256" key="4">
    <source>
        <dbReference type="ARBA" id="ARBA00023136"/>
    </source>
</evidence>
<evidence type="ECO:0000256" key="5">
    <source>
        <dbReference type="SAM" id="Phobius"/>
    </source>
</evidence>
<keyword evidence="4 5" id="KW-0472">Membrane</keyword>
<accession>A0A1G7MZH9</accession>
<dbReference type="Gene3D" id="1.20.120.1630">
    <property type="match status" value="1"/>
</dbReference>
<keyword evidence="2 5" id="KW-0812">Transmembrane</keyword>
<reference evidence="7 8" key="1">
    <citation type="submission" date="2016-10" db="EMBL/GenBank/DDBJ databases">
        <authorList>
            <person name="de Groot N.N."/>
        </authorList>
    </citation>
    <scope>NUCLEOTIDE SEQUENCE [LARGE SCALE GENOMIC DNA]</scope>
    <source>
        <strain evidence="7 8">DSM 27375</strain>
    </source>
</reference>
<evidence type="ECO:0000313" key="8">
    <source>
        <dbReference type="Proteomes" id="UP000182284"/>
    </source>
</evidence>
<evidence type="ECO:0000256" key="1">
    <source>
        <dbReference type="ARBA" id="ARBA00004141"/>
    </source>
</evidence>
<feature type="transmembrane region" description="Helical" evidence="5">
    <location>
        <begin position="6"/>
        <end position="25"/>
    </location>
</feature>
<feature type="transmembrane region" description="Helical" evidence="5">
    <location>
        <begin position="198"/>
        <end position="220"/>
    </location>
</feature>
<protein>
    <submittedName>
        <fullName evidence="7">Uncharacterized membrane protein</fullName>
    </submittedName>
</protein>
<feature type="transmembrane region" description="Helical" evidence="5">
    <location>
        <begin position="113"/>
        <end position="134"/>
    </location>
</feature>
<dbReference type="GO" id="GO:0016020">
    <property type="term" value="C:membrane"/>
    <property type="evidence" value="ECO:0007669"/>
    <property type="project" value="UniProtKB-SubCell"/>
</dbReference>
<evidence type="ECO:0000259" key="6">
    <source>
        <dbReference type="Pfam" id="PF07298"/>
    </source>
</evidence>
<evidence type="ECO:0000313" key="7">
    <source>
        <dbReference type="EMBL" id="SDF66490.1"/>
    </source>
</evidence>
<dbReference type="Pfam" id="PF07298">
    <property type="entry name" value="NnrU"/>
    <property type="match status" value="1"/>
</dbReference>
<proteinExistence type="predicted"/>
<gene>
    <name evidence="7" type="ORF">SAMN04488117_10682</name>
</gene>
<feature type="transmembrane region" description="Helical" evidence="5">
    <location>
        <begin position="37"/>
        <end position="57"/>
    </location>
</feature>
<name>A0A1G7MZH9_9RHOB</name>
<feature type="domain" description="NnrU" evidence="6">
    <location>
        <begin position="9"/>
        <end position="218"/>
    </location>
</feature>
<feature type="transmembrane region" description="Helical" evidence="5">
    <location>
        <begin position="69"/>
        <end position="92"/>
    </location>
</feature>
<dbReference type="RefSeq" id="WP_074645147.1">
    <property type="nucleotide sequence ID" value="NZ_FNBL01000006.1"/>
</dbReference>
<sequence>MNWVAYGAMFALFLFSHSIPTRPAVKRRAVVAVGARGFTILYSLLSLAMLLLLIRAANWPDPVLLWPQSAVTLTVTRIGMLAVCMIFALSLGRPNPFSFGGAKNDAFDPSRPGFVRVHRHPLLLGFLLWAGLHLLPNGDLAHVLLFGALGGFAILGMRLLDRRRQKELGMQTWQTLRQHAKRAPLRTVFAKGDVRRSVYALFAYCGLIAGHSAFAGVSVLW</sequence>
<feature type="transmembrane region" description="Helical" evidence="5">
    <location>
        <begin position="140"/>
        <end position="160"/>
    </location>
</feature>
<comment type="subcellular location">
    <subcellularLocation>
        <location evidence="1">Membrane</location>
        <topology evidence="1">Multi-pass membrane protein</topology>
    </subcellularLocation>
</comment>
<keyword evidence="3 5" id="KW-1133">Transmembrane helix</keyword>
<organism evidence="7 8">
    <name type="scientific">Celeribacter baekdonensis</name>
    <dbReference type="NCBI Taxonomy" id="875171"/>
    <lineage>
        <taxon>Bacteria</taxon>
        <taxon>Pseudomonadati</taxon>
        <taxon>Pseudomonadota</taxon>
        <taxon>Alphaproteobacteria</taxon>
        <taxon>Rhodobacterales</taxon>
        <taxon>Roseobacteraceae</taxon>
        <taxon>Celeribacter</taxon>
    </lineage>
</organism>